<feature type="domain" description="G-protein coupled receptors family 1 profile" evidence="11">
    <location>
        <begin position="43"/>
        <end position="293"/>
    </location>
</feature>
<dbReference type="SUPFAM" id="SSF81321">
    <property type="entry name" value="Family A G protein-coupled receptor-like"/>
    <property type="match status" value="1"/>
</dbReference>
<evidence type="ECO:0000313" key="12">
    <source>
        <dbReference type="Proteomes" id="UP000694910"/>
    </source>
</evidence>
<dbReference type="PRINTS" id="PR00237">
    <property type="entry name" value="GPCRRHODOPSN"/>
</dbReference>
<evidence type="ECO:0000256" key="9">
    <source>
        <dbReference type="ARBA" id="ARBA00023224"/>
    </source>
</evidence>
<comment type="function">
    <text evidence="1">Putative odorant or sperm cell receptor.</text>
</comment>
<dbReference type="Proteomes" id="UP000694910">
    <property type="component" value="Unplaced"/>
</dbReference>
<organism evidence="12 13">
    <name type="scientific">Ceratotherium simum simum</name>
    <name type="common">Southern white rhinoceros</name>
    <dbReference type="NCBI Taxonomy" id="73337"/>
    <lineage>
        <taxon>Eukaryota</taxon>
        <taxon>Metazoa</taxon>
        <taxon>Chordata</taxon>
        <taxon>Craniata</taxon>
        <taxon>Vertebrata</taxon>
        <taxon>Euteleostomi</taxon>
        <taxon>Mammalia</taxon>
        <taxon>Eutheria</taxon>
        <taxon>Laurasiatheria</taxon>
        <taxon>Perissodactyla</taxon>
        <taxon>Rhinocerotidae</taxon>
        <taxon>Ceratotherium</taxon>
    </lineage>
</organism>
<dbReference type="InterPro" id="IPR050402">
    <property type="entry name" value="OR51/52/56-like"/>
</dbReference>
<reference evidence="13" key="1">
    <citation type="submission" date="2025-08" db="UniProtKB">
        <authorList>
            <consortium name="RefSeq"/>
        </authorList>
    </citation>
    <scope>IDENTIFICATION</scope>
</reference>
<dbReference type="InterPro" id="IPR000276">
    <property type="entry name" value="GPCR_Rhodpsn"/>
</dbReference>
<keyword evidence="8 10" id="KW-0472">Membrane</keyword>
<feature type="transmembrane region" description="Helical" evidence="10">
    <location>
        <begin position="27"/>
        <end position="51"/>
    </location>
</feature>
<evidence type="ECO:0000313" key="13">
    <source>
        <dbReference type="RefSeq" id="XP_004434183.1"/>
    </source>
</evidence>
<feature type="transmembrane region" description="Helical" evidence="10">
    <location>
        <begin position="272"/>
        <end position="293"/>
    </location>
</feature>
<evidence type="ECO:0000256" key="7">
    <source>
        <dbReference type="ARBA" id="ARBA00023040"/>
    </source>
</evidence>
<evidence type="ECO:0000256" key="10">
    <source>
        <dbReference type="SAM" id="Phobius"/>
    </source>
</evidence>
<feature type="transmembrane region" description="Helical" evidence="10">
    <location>
        <begin position="104"/>
        <end position="122"/>
    </location>
</feature>
<comment type="subcellular location">
    <subcellularLocation>
        <location evidence="2">Membrane</location>
        <topology evidence="2">Multi-pass membrane protein</topology>
    </subcellularLocation>
</comment>
<evidence type="ECO:0000256" key="8">
    <source>
        <dbReference type="ARBA" id="ARBA00023136"/>
    </source>
</evidence>
<protein>
    <submittedName>
        <fullName evidence="13">Olfactory receptor 51A4-like</fullName>
    </submittedName>
</protein>
<keyword evidence="4 10" id="KW-0812">Transmembrane</keyword>
<dbReference type="RefSeq" id="XP_004434183.1">
    <property type="nucleotide sequence ID" value="XM_004434126.1"/>
</dbReference>
<sequence length="313" mass="35535">MSRLNDTNIEVLRFLLIRIPGLEKSHIWISIPFSSMYLLSLLGNFTVLFFIKTEPSLHEPMYYFLSMLSISDLGLSLSSLPTTLGLFLFDIYEIHAAPCFAQEFFIHLFTVTEASVLPVMTFDRYVATHNPLRYSTILSTSRVIKAGVLPTSKNVLLILPLPFLLQRLTYCHQNLLSHSYCLHQDVMKLACSDNRVNVFYGLCAALSTILDLLFITFSYIMILKTVLGIATPREQFKALNICISHISAVLLFYVPMLSAATLHRFARDLSPMIHILMADVFLLVPPLMNPIVYCMKTCQIREKIAGKLCPKRS</sequence>
<keyword evidence="9" id="KW-0807">Transducer</keyword>
<accession>A0ABM0HUD4</accession>
<dbReference type="PANTHER" id="PTHR26450:SF16">
    <property type="entry name" value="OLFACTORY RECEPTOR"/>
    <property type="match status" value="1"/>
</dbReference>
<keyword evidence="12" id="KW-1185">Reference proteome</keyword>
<dbReference type="PROSITE" id="PS50262">
    <property type="entry name" value="G_PROTEIN_RECEP_F1_2"/>
    <property type="match status" value="1"/>
</dbReference>
<keyword evidence="7" id="KW-0297">G-protein coupled receptor</keyword>
<evidence type="ECO:0000256" key="2">
    <source>
        <dbReference type="ARBA" id="ARBA00004141"/>
    </source>
</evidence>
<evidence type="ECO:0000256" key="6">
    <source>
        <dbReference type="ARBA" id="ARBA00022989"/>
    </source>
</evidence>
<keyword evidence="3" id="KW-0716">Sensory transduction</keyword>
<keyword evidence="7" id="KW-0675">Receptor</keyword>
<dbReference type="PRINTS" id="PR00245">
    <property type="entry name" value="OLFACTORYR"/>
</dbReference>
<dbReference type="InterPro" id="IPR017452">
    <property type="entry name" value="GPCR_Rhodpsn_7TM"/>
</dbReference>
<dbReference type="Pfam" id="PF13853">
    <property type="entry name" value="7tm_4"/>
    <property type="match status" value="1"/>
</dbReference>
<evidence type="ECO:0000256" key="3">
    <source>
        <dbReference type="ARBA" id="ARBA00022606"/>
    </source>
</evidence>
<dbReference type="InterPro" id="IPR000725">
    <property type="entry name" value="Olfact_rcpt"/>
</dbReference>
<keyword evidence="5" id="KW-0552">Olfaction</keyword>
<dbReference type="CDD" id="cd15222">
    <property type="entry name" value="7tmA_OR51-like"/>
    <property type="match status" value="1"/>
</dbReference>
<evidence type="ECO:0000259" key="11">
    <source>
        <dbReference type="PROSITE" id="PS50262"/>
    </source>
</evidence>
<evidence type="ECO:0000256" key="4">
    <source>
        <dbReference type="ARBA" id="ARBA00022692"/>
    </source>
</evidence>
<dbReference type="PANTHER" id="PTHR26450">
    <property type="entry name" value="OLFACTORY RECEPTOR 56B1-RELATED"/>
    <property type="match status" value="1"/>
</dbReference>
<dbReference type="GeneID" id="101393231"/>
<dbReference type="Gene3D" id="1.20.1070.10">
    <property type="entry name" value="Rhodopsin 7-helix transmembrane proteins"/>
    <property type="match status" value="1"/>
</dbReference>
<evidence type="ECO:0000256" key="1">
    <source>
        <dbReference type="ARBA" id="ARBA00003929"/>
    </source>
</evidence>
<proteinExistence type="predicted"/>
<feature type="transmembrane region" description="Helical" evidence="10">
    <location>
        <begin position="238"/>
        <end position="260"/>
    </location>
</feature>
<feature type="transmembrane region" description="Helical" evidence="10">
    <location>
        <begin position="63"/>
        <end position="92"/>
    </location>
</feature>
<evidence type="ECO:0000256" key="5">
    <source>
        <dbReference type="ARBA" id="ARBA00022725"/>
    </source>
</evidence>
<keyword evidence="6 10" id="KW-1133">Transmembrane helix</keyword>
<gene>
    <name evidence="13" type="primary">LOC101393231</name>
</gene>
<name>A0ABM0HUD4_CERSS</name>
<feature type="transmembrane region" description="Helical" evidence="10">
    <location>
        <begin position="198"/>
        <end position="226"/>
    </location>
</feature>